<evidence type="ECO:0000313" key="1">
    <source>
        <dbReference type="EMBL" id="KAK8206592.1"/>
    </source>
</evidence>
<sequence length="276" mass="31078">MSTFILAGRSTPHQLPLRPTVQRNVLRIRQRQRQRQRNYSTKPPERPQPDHGSQNGTLRQTIPGPAWAWVEPLAKPFRAYGRMQQRSPYMTQLSSSLTIYFLGDLSAQMVSGSGTGEAYEPIRGLRALVIGGISSIPSYKWFMFLGNHFNYGSHWVSIAVKIVINQTCFTPVFNTYFFGMQSLLTGSSLQEAAIRVRDTVPTSWRNSWKVWPAVTAFSFTFIPPQHRNVFAGVIAIGWQTYLSWLNRNAEDAEAKGAAQTKKPNVIENEKKAASAA</sequence>
<gene>
    <name evidence="1" type="ORF">M8818_004426</name>
</gene>
<reference evidence="1" key="1">
    <citation type="submission" date="2024-02" db="EMBL/GenBank/DDBJ databases">
        <title>Metagenome Assembled Genome of Zalaria obscura JY119.</title>
        <authorList>
            <person name="Vighnesh L."/>
            <person name="Jagadeeshwari U."/>
            <person name="Venkata Ramana C."/>
            <person name="Sasikala C."/>
        </authorList>
    </citation>
    <scope>NUCLEOTIDE SEQUENCE</scope>
    <source>
        <strain evidence="1">JY119</strain>
    </source>
</reference>
<dbReference type="EMBL" id="JAMKPW020000022">
    <property type="protein sequence ID" value="KAK8206592.1"/>
    <property type="molecule type" value="Genomic_DNA"/>
</dbReference>
<accession>A0ACC3SBM1</accession>
<proteinExistence type="predicted"/>
<evidence type="ECO:0000313" key="2">
    <source>
        <dbReference type="Proteomes" id="UP001320706"/>
    </source>
</evidence>
<comment type="caution">
    <text evidence="1">The sequence shown here is derived from an EMBL/GenBank/DDBJ whole genome shotgun (WGS) entry which is preliminary data.</text>
</comment>
<dbReference type="Proteomes" id="UP001320706">
    <property type="component" value="Unassembled WGS sequence"/>
</dbReference>
<name>A0ACC3SBM1_9PEZI</name>
<organism evidence="1 2">
    <name type="scientific">Zalaria obscura</name>
    <dbReference type="NCBI Taxonomy" id="2024903"/>
    <lineage>
        <taxon>Eukaryota</taxon>
        <taxon>Fungi</taxon>
        <taxon>Dikarya</taxon>
        <taxon>Ascomycota</taxon>
        <taxon>Pezizomycotina</taxon>
        <taxon>Dothideomycetes</taxon>
        <taxon>Dothideomycetidae</taxon>
        <taxon>Dothideales</taxon>
        <taxon>Zalariaceae</taxon>
        <taxon>Zalaria</taxon>
    </lineage>
</organism>
<keyword evidence="2" id="KW-1185">Reference proteome</keyword>
<protein>
    <submittedName>
        <fullName evidence="1">Uncharacterized protein</fullName>
    </submittedName>
</protein>